<accession>A0A7C2TID1</accession>
<gene>
    <name evidence="1" type="ORF">ENN98_07460</name>
</gene>
<dbReference type="Proteomes" id="UP000885986">
    <property type="component" value="Unassembled WGS sequence"/>
</dbReference>
<reference evidence="1" key="1">
    <citation type="journal article" date="2020" name="mSystems">
        <title>Genome- and Community-Level Interaction Insights into Carbon Utilization and Element Cycling Functions of Hydrothermarchaeota in Hydrothermal Sediment.</title>
        <authorList>
            <person name="Zhou Z."/>
            <person name="Liu Y."/>
            <person name="Xu W."/>
            <person name="Pan J."/>
            <person name="Luo Z.H."/>
            <person name="Li M."/>
        </authorList>
    </citation>
    <scope>NUCLEOTIDE SEQUENCE [LARGE SCALE GENOMIC DNA]</scope>
    <source>
        <strain evidence="1">SpSt-1224</strain>
    </source>
</reference>
<protein>
    <submittedName>
        <fullName evidence="1">Phosphoesterase</fullName>
    </submittedName>
</protein>
<dbReference type="AlphaFoldDB" id="A0A7C2TID1"/>
<evidence type="ECO:0000313" key="1">
    <source>
        <dbReference type="EMBL" id="HET98507.1"/>
    </source>
</evidence>
<organism evidence="1">
    <name type="scientific">Desulfurivibrio alkaliphilus</name>
    <dbReference type="NCBI Taxonomy" id="427923"/>
    <lineage>
        <taxon>Bacteria</taxon>
        <taxon>Pseudomonadati</taxon>
        <taxon>Thermodesulfobacteriota</taxon>
        <taxon>Desulfobulbia</taxon>
        <taxon>Desulfobulbales</taxon>
        <taxon>Desulfobulbaceae</taxon>
        <taxon>Desulfurivibrio</taxon>
    </lineage>
</organism>
<name>A0A7C2TID1_9BACT</name>
<sequence>MKVEEEVFCLGRGDLEQLFGGALPQGAFIGPDPRRVLALPQAFIRRGEAEDNPAFKQLIPYQLFCFQERFFVYRRGGGVGEGRLAGRLSVGIGGHINREDAGGAHLSAAAYQAALMRERVEELVNAEGVVDRFVGWINDDASAVGRVHLGAVHLGVMPGVEACRALGIRGEGEDIHPLGWWSMTEILAQGERFEQWALLAVELVARMDWSPLGDSRC</sequence>
<proteinExistence type="predicted"/>
<dbReference type="Gene3D" id="3.90.79.10">
    <property type="entry name" value="Nucleoside Triphosphate Pyrophosphohydrolase"/>
    <property type="match status" value="1"/>
</dbReference>
<comment type="caution">
    <text evidence="1">The sequence shown here is derived from an EMBL/GenBank/DDBJ whole genome shotgun (WGS) entry which is preliminary data.</text>
</comment>
<dbReference type="EMBL" id="DSDS01000165">
    <property type="protein sequence ID" value="HET98507.1"/>
    <property type="molecule type" value="Genomic_DNA"/>
</dbReference>